<feature type="domain" description="N-terminal Ras-GEF" evidence="9">
    <location>
        <begin position="122"/>
        <end position="249"/>
    </location>
</feature>
<comment type="caution">
    <text evidence="10">The sequence shown here is derived from an EMBL/GenBank/DDBJ whole genome shotgun (WGS) entry which is preliminary data.</text>
</comment>
<keyword evidence="1 5" id="KW-0853">WD repeat</keyword>
<dbReference type="InterPro" id="IPR001680">
    <property type="entry name" value="WD40_rpt"/>
</dbReference>
<name>A0A814FES1_9BILA</name>
<dbReference type="SUPFAM" id="SSF50978">
    <property type="entry name" value="WD40 repeat-like"/>
    <property type="match status" value="1"/>
</dbReference>
<feature type="repeat" description="WD" evidence="5">
    <location>
        <begin position="880"/>
        <end position="920"/>
    </location>
</feature>
<dbReference type="GO" id="GO:0005085">
    <property type="term" value="F:guanyl-nucleotide exchange factor activity"/>
    <property type="evidence" value="ECO:0007669"/>
    <property type="project" value="UniProtKB-KW"/>
</dbReference>
<dbReference type="Pfam" id="PF00618">
    <property type="entry name" value="RasGEF_N"/>
    <property type="match status" value="1"/>
</dbReference>
<dbReference type="SMART" id="SM00147">
    <property type="entry name" value="RasGEF"/>
    <property type="match status" value="1"/>
</dbReference>
<keyword evidence="2 4" id="KW-0344">Guanine-nucleotide releasing factor</keyword>
<keyword evidence="3" id="KW-0677">Repeat</keyword>
<dbReference type="InterPro" id="IPR000159">
    <property type="entry name" value="RA_dom"/>
</dbReference>
<dbReference type="InterPro" id="IPR015943">
    <property type="entry name" value="WD40/YVTN_repeat-like_dom_sf"/>
</dbReference>
<proteinExistence type="predicted"/>
<dbReference type="SMART" id="SM00229">
    <property type="entry name" value="RasGEFN"/>
    <property type="match status" value="1"/>
</dbReference>
<dbReference type="PROSITE" id="PS50212">
    <property type="entry name" value="RASGEF_NTER"/>
    <property type="match status" value="1"/>
</dbReference>
<feature type="compositionally biased region" description="Polar residues" evidence="6">
    <location>
        <begin position="672"/>
        <end position="684"/>
    </location>
</feature>
<dbReference type="InterPro" id="IPR019775">
    <property type="entry name" value="WD40_repeat_CS"/>
</dbReference>
<evidence type="ECO:0000259" key="9">
    <source>
        <dbReference type="PROSITE" id="PS50212"/>
    </source>
</evidence>
<feature type="region of interest" description="Disordered" evidence="6">
    <location>
        <begin position="667"/>
        <end position="724"/>
    </location>
</feature>
<dbReference type="InterPro" id="IPR036322">
    <property type="entry name" value="WD40_repeat_dom_sf"/>
</dbReference>
<evidence type="ECO:0000256" key="6">
    <source>
        <dbReference type="SAM" id="MobiDB-lite"/>
    </source>
</evidence>
<feature type="compositionally biased region" description="Low complexity" evidence="6">
    <location>
        <begin position="685"/>
        <end position="711"/>
    </location>
</feature>
<dbReference type="PROSITE" id="PS50009">
    <property type="entry name" value="RASGEF_CAT"/>
    <property type="match status" value="1"/>
</dbReference>
<dbReference type="CDD" id="cd06224">
    <property type="entry name" value="REM"/>
    <property type="match status" value="1"/>
</dbReference>
<dbReference type="PROSITE" id="PS00678">
    <property type="entry name" value="WD_REPEATS_1"/>
    <property type="match status" value="1"/>
</dbReference>
<dbReference type="PROSITE" id="PS50082">
    <property type="entry name" value="WD_REPEATS_2"/>
    <property type="match status" value="1"/>
</dbReference>
<dbReference type="OrthoDB" id="26687at2759"/>
<keyword evidence="11" id="KW-1185">Reference proteome</keyword>
<dbReference type="EMBL" id="CAJNOC010003368">
    <property type="protein sequence ID" value="CAF0979680.1"/>
    <property type="molecule type" value="Genomic_DNA"/>
</dbReference>
<dbReference type="GO" id="GO:0005886">
    <property type="term" value="C:plasma membrane"/>
    <property type="evidence" value="ECO:0007669"/>
    <property type="project" value="TreeGrafter"/>
</dbReference>
<dbReference type="SUPFAM" id="SSF54236">
    <property type="entry name" value="Ubiquitin-like"/>
    <property type="match status" value="1"/>
</dbReference>
<dbReference type="PANTHER" id="PTHR23113:SF312">
    <property type="entry name" value="RAL GUANINE NUCLEOTIDE DISSOCIATION STIMULATOR-LIKE, ISOFORM E"/>
    <property type="match status" value="1"/>
</dbReference>
<gene>
    <name evidence="10" type="ORF">OXX778_LOCUS15351</name>
</gene>
<evidence type="ECO:0000256" key="4">
    <source>
        <dbReference type="PROSITE-ProRule" id="PRU00168"/>
    </source>
</evidence>
<evidence type="ECO:0000313" key="10">
    <source>
        <dbReference type="EMBL" id="CAF0979680.1"/>
    </source>
</evidence>
<evidence type="ECO:0000256" key="1">
    <source>
        <dbReference type="ARBA" id="ARBA00022574"/>
    </source>
</evidence>
<evidence type="ECO:0000259" key="7">
    <source>
        <dbReference type="PROSITE" id="PS50009"/>
    </source>
</evidence>
<evidence type="ECO:0000256" key="5">
    <source>
        <dbReference type="PROSITE-ProRule" id="PRU00221"/>
    </source>
</evidence>
<dbReference type="Pfam" id="PF00788">
    <property type="entry name" value="RA"/>
    <property type="match status" value="1"/>
</dbReference>
<dbReference type="Gene3D" id="2.130.10.10">
    <property type="entry name" value="YVTN repeat-like/Quinoprotein amine dehydrogenase"/>
    <property type="match status" value="2"/>
</dbReference>
<dbReference type="InterPro" id="IPR029071">
    <property type="entry name" value="Ubiquitin-like_domsf"/>
</dbReference>
<evidence type="ECO:0000313" key="11">
    <source>
        <dbReference type="Proteomes" id="UP000663879"/>
    </source>
</evidence>
<dbReference type="InterPro" id="IPR000651">
    <property type="entry name" value="Ras-like_Gua-exchang_fac_N"/>
</dbReference>
<feature type="domain" description="Ras-GEF" evidence="7">
    <location>
        <begin position="299"/>
        <end position="627"/>
    </location>
</feature>
<feature type="compositionally biased region" description="Polar residues" evidence="6">
    <location>
        <begin position="712"/>
        <end position="724"/>
    </location>
</feature>
<evidence type="ECO:0000256" key="2">
    <source>
        <dbReference type="ARBA" id="ARBA00022658"/>
    </source>
</evidence>
<dbReference type="GO" id="GO:0007265">
    <property type="term" value="P:Ras protein signal transduction"/>
    <property type="evidence" value="ECO:0007669"/>
    <property type="project" value="TreeGrafter"/>
</dbReference>
<feature type="region of interest" description="Disordered" evidence="6">
    <location>
        <begin position="14"/>
        <end position="34"/>
    </location>
</feature>
<dbReference type="Proteomes" id="UP000663879">
    <property type="component" value="Unassembled WGS sequence"/>
</dbReference>
<dbReference type="SUPFAM" id="SSF48366">
    <property type="entry name" value="Ras GEF"/>
    <property type="match status" value="1"/>
</dbReference>
<dbReference type="InterPro" id="IPR036964">
    <property type="entry name" value="RASGEF_cat_dom_sf"/>
</dbReference>
<dbReference type="PROSITE" id="PS50200">
    <property type="entry name" value="RA"/>
    <property type="match status" value="1"/>
</dbReference>
<dbReference type="Pfam" id="PF00400">
    <property type="entry name" value="WD40"/>
    <property type="match status" value="1"/>
</dbReference>
<dbReference type="InterPro" id="IPR023578">
    <property type="entry name" value="Ras_GEF_dom_sf"/>
</dbReference>
<organism evidence="10 11">
    <name type="scientific">Brachionus calyciflorus</name>
    <dbReference type="NCBI Taxonomy" id="104777"/>
    <lineage>
        <taxon>Eukaryota</taxon>
        <taxon>Metazoa</taxon>
        <taxon>Spiralia</taxon>
        <taxon>Gnathifera</taxon>
        <taxon>Rotifera</taxon>
        <taxon>Eurotatoria</taxon>
        <taxon>Monogononta</taxon>
        <taxon>Pseudotrocha</taxon>
        <taxon>Ploima</taxon>
        <taxon>Brachionidae</taxon>
        <taxon>Brachionus</taxon>
    </lineage>
</organism>
<dbReference type="InterPro" id="IPR001895">
    <property type="entry name" value="RASGEF_cat_dom"/>
</dbReference>
<evidence type="ECO:0000256" key="3">
    <source>
        <dbReference type="ARBA" id="ARBA00022737"/>
    </source>
</evidence>
<dbReference type="PANTHER" id="PTHR23113">
    <property type="entry name" value="GUANINE NUCLEOTIDE EXCHANGE FACTOR"/>
    <property type="match status" value="1"/>
</dbReference>
<dbReference type="AlphaFoldDB" id="A0A814FES1"/>
<sequence length="1135" mass="130159">MLTNFSKRNSTSFTNLNNLTISDNPKSTRPSSDLTISNLKSSKYLFKSGDLTTQSSLLKTKSQINSLEDESYDFEEQGDECTYQVSFKKVYNNNINHLTDSNNNQINTGASSNNGLVYTRVKIKQLRYASLAKFIENLINSDTGEMDSNLVQTFLATYRTFSDTKTVLSKFKSRYAKVLPASLEMTEDVRQLYLKNLRLIFKMWLENYSEDFDEPLDYPNLNELYRIAQKYFPESGLINLIRKKFEIFRTNDQSSDSLENSQSSFNSNIHRRSLSNINSSGEMENDFRVKLEDNFMSLESMYIAEQMTYLDKTYFQKICPHKCLGAVWGTRYQKNNVGKNKMTMSSNSNNSNSMLTPALSDKFAQFTPFIEQFNLVSYFVQSTILEKIDLKPAQRAKIIRKWIEIAQCCRQLKNFYSLNAIVQSLNTQCISRLEKTWSEVSNEAKHQIEQLTEIFSQDGNQQILRDILMKDLDNYRFLIESLDPISKSSKAKSNSSKDLLLSLEGTSKYAEINVGINATLGRKMKENLLRQQKKQQRMEPLGTIPFLGMFLRDLEYLNAQSRKPDKNMINVQQKRKEFEIIAQIKLLQQASQLYNIKPDPLFSKWLHSQNFLSEEDLYKYTYIIEPKNEPDRNSRVKSNLSNRSDSNESLNATNLLLLNNNLKTPNIRPKSLINNKANSNHSRCSSIGSSDLINSSESPKSLLKNSMSNSSQNDSCNTSNSLDFAPRNQINQYTVKVKIDQDEPGQRESEILYKKMAINDRDRTNGVKKKILEKFLLNSDNIEDYVLVQIFDNNLNSIQQEIQIDDNINVFYALKCVEDIQLVLRKRNRTNMNSSNDSGYSNNSNRLSHLPPQCPVFASGLKNGEIKLWDFDTGSLVYSLNKHLSSVWSLEYLLNNYLASGDANGKIIIWNLTNKTIHAELIHNGTVKSIISVDLTTFASASFNSIKLWWIESFTNRLIIENAHLSDIIGLRYFSNRLFSISSDGILKAWKNFTFHFETNVNCTVLSFEITLDGILLCGCSDGYIKLYSTNSNYFYLFDTLYQNSSITSLRALELGFFVSGSSNGLLSLWNYNTSTIEWIILGHPSSVLALEYTGKNTFLSGPLRAMIRSWGIDCAKRINHYNALFAVYSLKYLN</sequence>
<dbReference type="Pfam" id="PF00617">
    <property type="entry name" value="RasGEF"/>
    <property type="match status" value="1"/>
</dbReference>
<reference evidence="10" key="1">
    <citation type="submission" date="2021-02" db="EMBL/GenBank/DDBJ databases">
        <authorList>
            <person name="Nowell W R."/>
        </authorList>
    </citation>
    <scope>NUCLEOTIDE SEQUENCE</scope>
    <source>
        <strain evidence="10">Ploen Becks lab</strain>
    </source>
</reference>
<dbReference type="Gene3D" id="1.10.840.10">
    <property type="entry name" value="Ras guanine-nucleotide exchange factors catalytic domain"/>
    <property type="match status" value="1"/>
</dbReference>
<evidence type="ECO:0000259" key="8">
    <source>
        <dbReference type="PROSITE" id="PS50200"/>
    </source>
</evidence>
<feature type="compositionally biased region" description="Polar residues" evidence="6">
    <location>
        <begin position="21"/>
        <end position="34"/>
    </location>
</feature>
<dbReference type="SMART" id="SM00320">
    <property type="entry name" value="WD40"/>
    <property type="match status" value="7"/>
</dbReference>
<protein>
    <submittedName>
        <fullName evidence="10">Uncharacterized protein</fullName>
    </submittedName>
</protein>
<feature type="domain" description="Ras-associating" evidence="8">
    <location>
        <begin position="731"/>
        <end position="829"/>
    </location>
</feature>
<dbReference type="Gene3D" id="1.20.870.10">
    <property type="entry name" value="Son of sevenless (SoS) protein Chain: S domain 1"/>
    <property type="match status" value="1"/>
</dbReference>
<feature type="non-terminal residue" evidence="10">
    <location>
        <position position="1"/>
    </location>
</feature>
<dbReference type="InterPro" id="IPR008937">
    <property type="entry name" value="Ras-like_GEF"/>
</dbReference>
<accession>A0A814FES1</accession>
<dbReference type="Gene3D" id="3.10.20.90">
    <property type="entry name" value="Phosphatidylinositol 3-kinase Catalytic Subunit, Chain A, domain 1"/>
    <property type="match status" value="1"/>
</dbReference>